<gene>
    <name evidence="2" type="ORF">C7M71_026525</name>
</gene>
<evidence type="ECO:0000313" key="2">
    <source>
        <dbReference type="EMBL" id="AXI80428.1"/>
    </source>
</evidence>
<feature type="region of interest" description="Disordered" evidence="1">
    <location>
        <begin position="1"/>
        <end position="27"/>
    </location>
</feature>
<reference evidence="3" key="1">
    <citation type="submission" date="2018-07" db="EMBL/GenBank/DDBJ databases">
        <title>Streptacidiphilus bronchialis DSM 106435 chromosome.</title>
        <authorList>
            <person name="Batra D."/>
            <person name="Gulvik C.A."/>
        </authorList>
    </citation>
    <scope>NUCLEOTIDE SEQUENCE [LARGE SCALE GENOMIC DNA]</scope>
    <source>
        <strain evidence="3">DSM 106435</strain>
    </source>
</reference>
<keyword evidence="3" id="KW-1185">Reference proteome</keyword>
<protein>
    <submittedName>
        <fullName evidence="2">Uncharacterized protein</fullName>
    </submittedName>
</protein>
<evidence type="ECO:0000313" key="3">
    <source>
        <dbReference type="Proteomes" id="UP000249340"/>
    </source>
</evidence>
<dbReference type="OrthoDB" id="4238817at2"/>
<dbReference type="RefSeq" id="WP_111492517.1">
    <property type="nucleotide sequence ID" value="NZ_CP031264.1"/>
</dbReference>
<name>A0A345T373_9ACTN</name>
<dbReference type="AlphaFoldDB" id="A0A345T373"/>
<accession>A0A345T373</accession>
<feature type="compositionally biased region" description="Low complexity" evidence="1">
    <location>
        <begin position="7"/>
        <end position="16"/>
    </location>
</feature>
<dbReference type="Proteomes" id="UP000249340">
    <property type="component" value="Chromosome"/>
</dbReference>
<dbReference type="KEGG" id="stri:C7M71_026525"/>
<proteinExistence type="predicted"/>
<evidence type="ECO:0000256" key="1">
    <source>
        <dbReference type="SAM" id="MobiDB-lite"/>
    </source>
</evidence>
<dbReference type="EMBL" id="CP031264">
    <property type="protein sequence ID" value="AXI80428.1"/>
    <property type="molecule type" value="Genomic_DNA"/>
</dbReference>
<sequence>METTRIPRQLPPLAEAPRPRSAPPAAWGDTPLFASLAEQWRAIGRAVPGLPDTEWSNLTRRPPGHGQRPS</sequence>
<organism evidence="2 3">
    <name type="scientific">Peterkaempfera bronchialis</name>
    <dbReference type="NCBI Taxonomy" id="2126346"/>
    <lineage>
        <taxon>Bacteria</taxon>
        <taxon>Bacillati</taxon>
        <taxon>Actinomycetota</taxon>
        <taxon>Actinomycetes</taxon>
        <taxon>Kitasatosporales</taxon>
        <taxon>Streptomycetaceae</taxon>
        <taxon>Peterkaempfera</taxon>
    </lineage>
</organism>
<feature type="region of interest" description="Disordered" evidence="1">
    <location>
        <begin position="48"/>
        <end position="70"/>
    </location>
</feature>